<evidence type="ECO:0000256" key="2">
    <source>
        <dbReference type="ARBA" id="ARBA00019110"/>
    </source>
</evidence>
<keyword evidence="3" id="KW-0436">Ligase</keyword>
<evidence type="ECO:0000313" key="12">
    <source>
        <dbReference type="Proteomes" id="UP000178117"/>
    </source>
</evidence>
<accession>A0A1F8FU61</accession>
<dbReference type="Gene3D" id="3.40.50.800">
    <property type="entry name" value="Anticodon-binding domain"/>
    <property type="match status" value="1"/>
</dbReference>
<dbReference type="InterPro" id="IPR050062">
    <property type="entry name" value="Pro-tRNA_synthetase"/>
</dbReference>
<dbReference type="Gene3D" id="3.30.930.10">
    <property type="entry name" value="Bira Bifunctional Protein, Domain 2"/>
    <property type="match status" value="1"/>
</dbReference>
<organism evidence="11 12">
    <name type="scientific">Candidatus Yanofskybacteria bacterium RIFCSPHIGHO2_02_FULL_50_12</name>
    <dbReference type="NCBI Taxonomy" id="1802685"/>
    <lineage>
        <taxon>Bacteria</taxon>
        <taxon>Candidatus Yanofskyibacteriota</taxon>
    </lineage>
</organism>
<dbReference type="PROSITE" id="PS50862">
    <property type="entry name" value="AA_TRNA_LIGASE_II"/>
    <property type="match status" value="1"/>
</dbReference>
<dbReference type="GO" id="GO:0005524">
    <property type="term" value="F:ATP binding"/>
    <property type="evidence" value="ECO:0007669"/>
    <property type="project" value="UniProtKB-KW"/>
</dbReference>
<protein>
    <recommendedName>
        <fullName evidence="2">Proline--tRNA ligase</fullName>
        <ecNumber evidence="1">6.1.1.15</ecNumber>
    </recommendedName>
    <alternativeName>
        <fullName evidence="8">Prolyl-tRNA synthetase</fullName>
    </alternativeName>
</protein>
<keyword evidence="5" id="KW-0067">ATP-binding</keyword>
<dbReference type="GO" id="GO:0006433">
    <property type="term" value="P:prolyl-tRNA aminoacylation"/>
    <property type="evidence" value="ECO:0007669"/>
    <property type="project" value="InterPro"/>
</dbReference>
<keyword evidence="4" id="KW-0547">Nucleotide-binding</keyword>
<dbReference type="PANTHER" id="PTHR42753:SF2">
    <property type="entry name" value="PROLINE--TRNA LIGASE"/>
    <property type="match status" value="1"/>
</dbReference>
<reference evidence="11 12" key="1">
    <citation type="journal article" date="2016" name="Nat. Commun.">
        <title>Thousands of microbial genomes shed light on interconnected biogeochemical processes in an aquifer system.</title>
        <authorList>
            <person name="Anantharaman K."/>
            <person name="Brown C.T."/>
            <person name="Hug L.A."/>
            <person name="Sharon I."/>
            <person name="Castelle C.J."/>
            <person name="Probst A.J."/>
            <person name="Thomas B.C."/>
            <person name="Singh A."/>
            <person name="Wilkins M.J."/>
            <person name="Karaoz U."/>
            <person name="Brodie E.L."/>
            <person name="Williams K.H."/>
            <person name="Hubbard S.S."/>
            <person name="Banfield J.F."/>
        </authorList>
    </citation>
    <scope>NUCLEOTIDE SEQUENCE [LARGE SCALE GENOMIC DNA]</scope>
</reference>
<keyword evidence="6" id="KW-0648">Protein biosynthesis</keyword>
<dbReference type="InterPro" id="IPR006195">
    <property type="entry name" value="aa-tRNA-synth_II"/>
</dbReference>
<proteinExistence type="predicted"/>
<evidence type="ECO:0000259" key="10">
    <source>
        <dbReference type="PROSITE" id="PS50862"/>
    </source>
</evidence>
<evidence type="ECO:0000256" key="8">
    <source>
        <dbReference type="ARBA" id="ARBA00029731"/>
    </source>
</evidence>
<dbReference type="EMBL" id="MGJZ01000026">
    <property type="protein sequence ID" value="OGN16703.1"/>
    <property type="molecule type" value="Genomic_DNA"/>
</dbReference>
<evidence type="ECO:0000256" key="6">
    <source>
        <dbReference type="ARBA" id="ARBA00022917"/>
    </source>
</evidence>
<dbReference type="PANTHER" id="PTHR42753">
    <property type="entry name" value="MITOCHONDRIAL RIBOSOME PROTEIN L39/PROLYL-TRNA LIGASE FAMILY MEMBER"/>
    <property type="match status" value="1"/>
</dbReference>
<dbReference type="GO" id="GO:0004827">
    <property type="term" value="F:proline-tRNA ligase activity"/>
    <property type="evidence" value="ECO:0007669"/>
    <property type="project" value="UniProtKB-EC"/>
</dbReference>
<dbReference type="EC" id="6.1.1.15" evidence="1"/>
<evidence type="ECO:0000256" key="5">
    <source>
        <dbReference type="ARBA" id="ARBA00022840"/>
    </source>
</evidence>
<dbReference type="InterPro" id="IPR036621">
    <property type="entry name" value="Anticodon-bd_dom_sf"/>
</dbReference>
<dbReference type="InterPro" id="IPR002314">
    <property type="entry name" value="aa-tRNA-synt_IIb"/>
</dbReference>
<dbReference type="GO" id="GO:0005829">
    <property type="term" value="C:cytosol"/>
    <property type="evidence" value="ECO:0007669"/>
    <property type="project" value="TreeGrafter"/>
</dbReference>
<evidence type="ECO:0000313" key="11">
    <source>
        <dbReference type="EMBL" id="OGN16703.1"/>
    </source>
</evidence>
<dbReference type="AlphaFoldDB" id="A0A1F8FU61"/>
<evidence type="ECO:0000256" key="7">
    <source>
        <dbReference type="ARBA" id="ARBA00023146"/>
    </source>
</evidence>
<comment type="caution">
    <text evidence="11">The sequence shown here is derived from an EMBL/GenBank/DDBJ whole genome shotgun (WGS) entry which is preliminary data.</text>
</comment>
<dbReference type="InterPro" id="IPR044140">
    <property type="entry name" value="ProRS_anticodon_short"/>
</dbReference>
<dbReference type="STRING" id="1802685.A3C88_02720"/>
<evidence type="ECO:0000256" key="1">
    <source>
        <dbReference type="ARBA" id="ARBA00012831"/>
    </source>
</evidence>
<evidence type="ECO:0000256" key="4">
    <source>
        <dbReference type="ARBA" id="ARBA00022741"/>
    </source>
</evidence>
<sequence length="408" mass="46221">MKLSKLFTKTLKTNPADETAINAQLLIRGGFVSKVMAGVYEYMPLGWRVLQKINNIIREELNKIGADELYLSVFQDRETWQATGRWDSAKEVMYQFKDTTGKEYGLGFTHEEPLTATARHYINSYKDLPKAVYQIQTKFRNEARAKSGLLRGREFLMKDLYSFHTTQEDLDQYYEKVATAYDTIFSRTGLKAVRTFASGGLFSRFSDEFQVVSEIGEDTIYINEEKNRAVNKEVNTDEVLNELGWDKTKLVEKPAIEVGNIFKLGTRFSEPLKLSYTDESGDSKPVIMASYGIGPGRVMGAVVEVSHDDKGIIWSEQIAPFKVHLISLGKNAEAEDVYQKLQASGIEVLYDDREDKAAGEKFADADLIGCPWRLVVSGKMADDQIEIKKRPDPTPQVVKRSEIINLLK</sequence>
<dbReference type="Proteomes" id="UP000178117">
    <property type="component" value="Unassembled WGS sequence"/>
</dbReference>
<name>A0A1F8FU61_9BACT</name>
<dbReference type="SUPFAM" id="SSF52954">
    <property type="entry name" value="Class II aaRS ABD-related"/>
    <property type="match status" value="1"/>
</dbReference>
<evidence type="ECO:0000256" key="3">
    <source>
        <dbReference type="ARBA" id="ARBA00022598"/>
    </source>
</evidence>
<dbReference type="PRINTS" id="PR01046">
    <property type="entry name" value="TRNASYNTHPRO"/>
</dbReference>
<gene>
    <name evidence="11" type="ORF">A3C88_02720</name>
</gene>
<dbReference type="InterPro" id="IPR045864">
    <property type="entry name" value="aa-tRNA-synth_II/BPL/LPL"/>
</dbReference>
<evidence type="ECO:0000256" key="9">
    <source>
        <dbReference type="ARBA" id="ARBA00047671"/>
    </source>
</evidence>
<dbReference type="Pfam" id="PF00587">
    <property type="entry name" value="tRNA-synt_2b"/>
    <property type="match status" value="1"/>
</dbReference>
<dbReference type="Pfam" id="PF03129">
    <property type="entry name" value="HGTP_anticodon"/>
    <property type="match status" value="1"/>
</dbReference>
<dbReference type="InterPro" id="IPR004154">
    <property type="entry name" value="Anticodon-bd"/>
</dbReference>
<dbReference type="SUPFAM" id="SSF55681">
    <property type="entry name" value="Class II aaRS and biotin synthetases"/>
    <property type="match status" value="1"/>
</dbReference>
<keyword evidence="7" id="KW-0030">Aminoacyl-tRNA synthetase</keyword>
<dbReference type="InterPro" id="IPR002316">
    <property type="entry name" value="Pro-tRNA-ligase_IIa"/>
</dbReference>
<dbReference type="CDD" id="cd00861">
    <property type="entry name" value="ProRS_anticodon_short"/>
    <property type="match status" value="1"/>
</dbReference>
<feature type="domain" description="Aminoacyl-transfer RNA synthetases class-II family profile" evidence="10">
    <location>
        <begin position="34"/>
        <end position="320"/>
    </location>
</feature>
<comment type="catalytic activity">
    <reaction evidence="9">
        <text>tRNA(Pro) + L-proline + ATP = L-prolyl-tRNA(Pro) + AMP + diphosphate</text>
        <dbReference type="Rhea" id="RHEA:14305"/>
        <dbReference type="Rhea" id="RHEA-COMP:9700"/>
        <dbReference type="Rhea" id="RHEA-COMP:9702"/>
        <dbReference type="ChEBI" id="CHEBI:30616"/>
        <dbReference type="ChEBI" id="CHEBI:33019"/>
        <dbReference type="ChEBI" id="CHEBI:60039"/>
        <dbReference type="ChEBI" id="CHEBI:78442"/>
        <dbReference type="ChEBI" id="CHEBI:78532"/>
        <dbReference type="ChEBI" id="CHEBI:456215"/>
        <dbReference type="EC" id="6.1.1.15"/>
    </reaction>
</comment>